<dbReference type="Proteomes" id="UP000663868">
    <property type="component" value="Unassembled WGS sequence"/>
</dbReference>
<dbReference type="AlphaFoldDB" id="A0A820RZ22"/>
<dbReference type="EMBL" id="CAJOBB010030425">
    <property type="protein sequence ID" value="CAF4443626.1"/>
    <property type="molecule type" value="Genomic_DNA"/>
</dbReference>
<feature type="non-terminal residue" evidence="1">
    <location>
        <position position="73"/>
    </location>
</feature>
<accession>A0A820RZ22</accession>
<proteinExistence type="predicted"/>
<reference evidence="1" key="1">
    <citation type="submission" date="2021-02" db="EMBL/GenBank/DDBJ databases">
        <authorList>
            <person name="Nowell W R."/>
        </authorList>
    </citation>
    <scope>NUCLEOTIDE SEQUENCE</scope>
</reference>
<organism evidence="1 2">
    <name type="scientific">Adineta steineri</name>
    <dbReference type="NCBI Taxonomy" id="433720"/>
    <lineage>
        <taxon>Eukaryota</taxon>
        <taxon>Metazoa</taxon>
        <taxon>Spiralia</taxon>
        <taxon>Gnathifera</taxon>
        <taxon>Rotifera</taxon>
        <taxon>Eurotatoria</taxon>
        <taxon>Bdelloidea</taxon>
        <taxon>Adinetida</taxon>
        <taxon>Adinetidae</taxon>
        <taxon>Adineta</taxon>
    </lineage>
</organism>
<comment type="caution">
    <text evidence="1">The sequence shown here is derived from an EMBL/GenBank/DDBJ whole genome shotgun (WGS) entry which is preliminary data.</text>
</comment>
<gene>
    <name evidence="1" type="ORF">KXQ929_LOCUS53540</name>
</gene>
<protein>
    <submittedName>
        <fullName evidence="1">Uncharacterized protein</fullName>
    </submittedName>
</protein>
<name>A0A820RZ22_9BILA</name>
<evidence type="ECO:0000313" key="2">
    <source>
        <dbReference type="Proteomes" id="UP000663868"/>
    </source>
</evidence>
<evidence type="ECO:0000313" key="1">
    <source>
        <dbReference type="EMBL" id="CAF4443626.1"/>
    </source>
</evidence>
<feature type="non-terminal residue" evidence="1">
    <location>
        <position position="1"/>
    </location>
</feature>
<sequence>ELTLAVIIESEYEKNDLNISPDHEIIQQIKLTLNDIFTIFPKILPSSSPWILSSPSAFLKKTIKTNDFITINR</sequence>